<evidence type="ECO:0000313" key="2">
    <source>
        <dbReference type="Proteomes" id="UP000198660"/>
    </source>
</evidence>
<dbReference type="AlphaFoldDB" id="A0A1I6SLE9"/>
<dbReference type="EMBL" id="FPAA01000007">
    <property type="protein sequence ID" value="SFS77690.1"/>
    <property type="molecule type" value="Genomic_DNA"/>
</dbReference>
<reference evidence="2" key="1">
    <citation type="submission" date="2016-10" db="EMBL/GenBank/DDBJ databases">
        <authorList>
            <person name="Varghese N."/>
            <person name="Submissions S."/>
        </authorList>
    </citation>
    <scope>NUCLEOTIDE SEQUENCE [LARGE SCALE GENOMIC DNA]</scope>
    <source>
        <strain evidence="2">DSM 45789</strain>
    </source>
</reference>
<protein>
    <submittedName>
        <fullName evidence="1">Uncharacterized protein</fullName>
    </submittedName>
</protein>
<sequence length="152" mass="16860">MKIRNQRARAINTTTVLAIPFTFYSDRVIQGFGPGGGPGLALGFPIIGMEIGLIERNLQENMVAEILRVTNLFNLTVGNRLNNKTLIQRGVPVPQGVTKPVLRVGFEPTIERTSRHVYNQLFPALRAINENLDYVTVLTTVGKATHRRVVPL</sequence>
<accession>A0A1I6SLE9</accession>
<gene>
    <name evidence="1" type="ORF">SAMN05444972_107177</name>
</gene>
<dbReference type="OrthoDB" id="3006976at2"/>
<proteinExistence type="predicted"/>
<evidence type="ECO:0000313" key="1">
    <source>
        <dbReference type="EMBL" id="SFS77690.1"/>
    </source>
</evidence>
<dbReference type="RefSeq" id="WP_091837373.1">
    <property type="nucleotide sequence ID" value="NZ_FPAA01000007.1"/>
</dbReference>
<name>A0A1I6SLE9_9BACL</name>
<dbReference type="Proteomes" id="UP000198660">
    <property type="component" value="Unassembled WGS sequence"/>
</dbReference>
<organism evidence="1 2">
    <name type="scientific">Marininema halotolerans</name>
    <dbReference type="NCBI Taxonomy" id="1155944"/>
    <lineage>
        <taxon>Bacteria</taxon>
        <taxon>Bacillati</taxon>
        <taxon>Bacillota</taxon>
        <taxon>Bacilli</taxon>
        <taxon>Bacillales</taxon>
        <taxon>Thermoactinomycetaceae</taxon>
        <taxon>Marininema</taxon>
    </lineage>
</organism>
<keyword evidence="2" id="KW-1185">Reference proteome</keyword>